<evidence type="ECO:0000256" key="1">
    <source>
        <dbReference type="SAM" id="MobiDB-lite"/>
    </source>
</evidence>
<accession>A0ABP6TTL5</accession>
<evidence type="ECO:0000313" key="3">
    <source>
        <dbReference type="Proteomes" id="UP001501455"/>
    </source>
</evidence>
<evidence type="ECO:0000313" key="2">
    <source>
        <dbReference type="EMBL" id="GAA3497817.1"/>
    </source>
</evidence>
<reference evidence="3" key="1">
    <citation type="journal article" date="2019" name="Int. J. Syst. Evol. Microbiol.">
        <title>The Global Catalogue of Microorganisms (GCM) 10K type strain sequencing project: providing services to taxonomists for standard genome sequencing and annotation.</title>
        <authorList>
            <consortium name="The Broad Institute Genomics Platform"/>
            <consortium name="The Broad Institute Genome Sequencing Center for Infectious Disease"/>
            <person name="Wu L."/>
            <person name="Ma J."/>
        </authorList>
    </citation>
    <scope>NUCLEOTIDE SEQUENCE [LARGE SCALE GENOMIC DNA]</scope>
    <source>
        <strain evidence="3">JCM 4816</strain>
    </source>
</reference>
<feature type="region of interest" description="Disordered" evidence="1">
    <location>
        <begin position="97"/>
        <end position="121"/>
    </location>
</feature>
<gene>
    <name evidence="2" type="ORF">GCM10019016_049200</name>
</gene>
<protein>
    <submittedName>
        <fullName evidence="2">Uncharacterized protein</fullName>
    </submittedName>
</protein>
<dbReference type="Proteomes" id="UP001501455">
    <property type="component" value="Unassembled WGS sequence"/>
</dbReference>
<name>A0ABP6TTL5_9ACTN</name>
<keyword evidence="3" id="KW-1185">Reference proteome</keyword>
<sequence>MEPVAADLLMALASGTAGAAGQNLWERLRALVQRPPDRQPDAVQDDGEPEVGALVGALDDDASDEQRAARLAEGLALRARQDPAFAEALAQWRREAEQLSGASAGGGTQHQEISGGTQHNVVFTRDVHGSINLG</sequence>
<organism evidence="2 3">
    <name type="scientific">Streptomyces prasinosporus</name>
    <dbReference type="NCBI Taxonomy" id="68256"/>
    <lineage>
        <taxon>Bacteria</taxon>
        <taxon>Bacillati</taxon>
        <taxon>Actinomycetota</taxon>
        <taxon>Actinomycetes</taxon>
        <taxon>Kitasatosporales</taxon>
        <taxon>Streptomycetaceae</taxon>
        <taxon>Streptomyces</taxon>
        <taxon>Streptomyces albogriseolus group</taxon>
    </lineage>
</organism>
<dbReference type="EMBL" id="BAAAXF010000035">
    <property type="protein sequence ID" value="GAA3497817.1"/>
    <property type="molecule type" value="Genomic_DNA"/>
</dbReference>
<proteinExistence type="predicted"/>
<feature type="compositionally biased region" description="Polar residues" evidence="1">
    <location>
        <begin position="109"/>
        <end position="121"/>
    </location>
</feature>
<comment type="caution">
    <text evidence="2">The sequence shown here is derived from an EMBL/GenBank/DDBJ whole genome shotgun (WGS) entry which is preliminary data.</text>
</comment>